<dbReference type="RefSeq" id="WP_072073492.1">
    <property type="nucleotide sequence ID" value="NZ_CDMW01000001.1"/>
</dbReference>
<feature type="transmembrane region" description="Helical" evidence="1">
    <location>
        <begin position="20"/>
        <end position="37"/>
    </location>
</feature>
<sequence length="263" mass="31221">MQRQGTGEQRYKALKKKSIYKSISGIIFWIFVVYIWLKLKSDSVWYWIAFVFLLAYYIYGEIQWALRTNNLFLEDIDLDAYRYFVGICKPGKTTETIYFTTFRKCRIELAEGRFKDALSILETTISNHSLEKVTTFRQLTIFRQLILCSIHLADEEKYQYWLSRLQGVATNRKSLLKLKDSLLEEMQAIHDLVINKQPNPFFETHTAKNKFSYLFNLYYKGINAQLNRDEEKALTCFEELAKENEQLFIVQQAKEELRKAMIA</sequence>
<dbReference type="Proteomes" id="UP000183504">
    <property type="component" value="Unassembled WGS sequence"/>
</dbReference>
<evidence type="ECO:0000313" key="3">
    <source>
        <dbReference type="Proteomes" id="UP000183504"/>
    </source>
</evidence>
<keyword evidence="1" id="KW-0812">Transmembrane</keyword>
<evidence type="ECO:0000313" key="2">
    <source>
        <dbReference type="EMBL" id="CEL89717.1"/>
    </source>
</evidence>
<feature type="transmembrane region" description="Helical" evidence="1">
    <location>
        <begin position="43"/>
        <end position="59"/>
    </location>
</feature>
<organism evidence="2 3">
    <name type="scientific">Streptococcus sanguinis</name>
    <dbReference type="NCBI Taxonomy" id="1305"/>
    <lineage>
        <taxon>Bacteria</taxon>
        <taxon>Bacillati</taxon>
        <taxon>Bacillota</taxon>
        <taxon>Bacilli</taxon>
        <taxon>Lactobacillales</taxon>
        <taxon>Streptococcaceae</taxon>
        <taxon>Streptococcus</taxon>
    </lineage>
</organism>
<protein>
    <submittedName>
        <fullName evidence="2">Uncharacterized protein</fullName>
    </submittedName>
</protein>
<keyword evidence="1" id="KW-1133">Transmembrane helix</keyword>
<keyword evidence="1" id="KW-0472">Membrane</keyword>
<evidence type="ECO:0000256" key="1">
    <source>
        <dbReference type="SAM" id="Phobius"/>
    </source>
</evidence>
<name>A0A0B7GNP0_STRSA</name>
<reference evidence="2 3" key="1">
    <citation type="submission" date="2015-01" db="EMBL/GenBank/DDBJ databases">
        <authorList>
            <person name="Pelicic Vladimir"/>
        </authorList>
    </citation>
    <scope>NUCLEOTIDE SEQUENCE [LARGE SCALE GENOMIC DNA]</scope>
    <source>
        <strain evidence="2 3">2908</strain>
    </source>
</reference>
<dbReference type="EMBL" id="CDMW01000001">
    <property type="protein sequence ID" value="CEL89717.1"/>
    <property type="molecule type" value="Genomic_DNA"/>
</dbReference>
<gene>
    <name evidence="2" type="ORF">SSV_0403</name>
</gene>
<accession>A0A0B7GNP0</accession>
<dbReference type="AlphaFoldDB" id="A0A0B7GNP0"/>
<proteinExistence type="predicted"/>